<feature type="compositionally biased region" description="Low complexity" evidence="1">
    <location>
        <begin position="9"/>
        <end position="21"/>
    </location>
</feature>
<feature type="region of interest" description="Disordered" evidence="1">
    <location>
        <begin position="7"/>
        <end position="51"/>
    </location>
</feature>
<feature type="region of interest" description="Disordered" evidence="1">
    <location>
        <begin position="85"/>
        <end position="119"/>
    </location>
</feature>
<evidence type="ECO:0000313" key="3">
    <source>
        <dbReference type="EMBL" id="EYC22127.1"/>
    </source>
</evidence>
<dbReference type="Proteomes" id="UP000024635">
    <property type="component" value="Unassembled WGS sequence"/>
</dbReference>
<proteinExistence type="predicted"/>
<comment type="caution">
    <text evidence="3">The sequence shown here is derived from an EMBL/GenBank/DDBJ whole genome shotgun (WGS) entry which is preliminary data.</text>
</comment>
<keyword evidence="4" id="KW-1185">Reference proteome</keyword>
<evidence type="ECO:0000256" key="1">
    <source>
        <dbReference type="SAM" id="MobiDB-lite"/>
    </source>
</evidence>
<dbReference type="AlphaFoldDB" id="A0A016V555"/>
<accession>A0A016V555</accession>
<reference evidence="4" key="1">
    <citation type="journal article" date="2015" name="Nat. Genet.">
        <title>The genome and transcriptome of the zoonotic hookworm Ancylostoma ceylanicum identify infection-specific gene families.</title>
        <authorList>
            <person name="Schwarz E.M."/>
            <person name="Hu Y."/>
            <person name="Antoshechkin I."/>
            <person name="Miller M.M."/>
            <person name="Sternberg P.W."/>
            <person name="Aroian R.V."/>
        </authorList>
    </citation>
    <scope>NUCLEOTIDE SEQUENCE</scope>
    <source>
        <strain evidence="4">HY135</strain>
    </source>
</reference>
<feature type="transmembrane region" description="Helical" evidence="2">
    <location>
        <begin position="60"/>
        <end position="81"/>
    </location>
</feature>
<evidence type="ECO:0000313" key="4">
    <source>
        <dbReference type="Proteomes" id="UP000024635"/>
    </source>
</evidence>
<keyword evidence="2" id="KW-1133">Transmembrane helix</keyword>
<dbReference type="EMBL" id="JARK01001354">
    <property type="protein sequence ID" value="EYC22127.1"/>
    <property type="molecule type" value="Genomic_DNA"/>
</dbReference>
<name>A0A016V555_9BILA</name>
<feature type="compositionally biased region" description="Low complexity" evidence="1">
    <location>
        <begin position="107"/>
        <end position="119"/>
    </location>
</feature>
<sequence length="119" mass="13117">MLILDVKTTKVTEPPTKPMTTAREVTDDNNGHHPDAMVAAKHDPADKDKNEDNSTDLMPIFIFILLGIVLLIIIVVGVVLLTQHKKNMKKRESSKASKDKGKKKVTTKSTNTKSKGTPK</sequence>
<feature type="compositionally biased region" description="Basic and acidic residues" evidence="1">
    <location>
        <begin position="24"/>
        <end position="51"/>
    </location>
</feature>
<organism evidence="3 4">
    <name type="scientific">Ancylostoma ceylanicum</name>
    <dbReference type="NCBI Taxonomy" id="53326"/>
    <lineage>
        <taxon>Eukaryota</taxon>
        <taxon>Metazoa</taxon>
        <taxon>Ecdysozoa</taxon>
        <taxon>Nematoda</taxon>
        <taxon>Chromadorea</taxon>
        <taxon>Rhabditida</taxon>
        <taxon>Rhabditina</taxon>
        <taxon>Rhabditomorpha</taxon>
        <taxon>Strongyloidea</taxon>
        <taxon>Ancylostomatidae</taxon>
        <taxon>Ancylostomatinae</taxon>
        <taxon>Ancylostoma</taxon>
    </lineage>
</organism>
<keyword evidence="2" id="KW-0812">Transmembrane</keyword>
<evidence type="ECO:0000256" key="2">
    <source>
        <dbReference type="SAM" id="Phobius"/>
    </source>
</evidence>
<keyword evidence="2" id="KW-0472">Membrane</keyword>
<gene>
    <name evidence="3" type="primary">Acey_s0018.g3733</name>
    <name evidence="3" type="ORF">Y032_0018g3733</name>
</gene>
<protein>
    <submittedName>
        <fullName evidence="3">Uncharacterized protein</fullName>
    </submittedName>
</protein>
<feature type="compositionally biased region" description="Basic and acidic residues" evidence="1">
    <location>
        <begin position="90"/>
        <end position="99"/>
    </location>
</feature>